<feature type="region of interest" description="Disordered" evidence="1">
    <location>
        <begin position="90"/>
        <end position="116"/>
    </location>
</feature>
<dbReference type="RefSeq" id="XP_066697311.1">
    <property type="nucleotide sequence ID" value="XM_066844913.1"/>
</dbReference>
<comment type="caution">
    <text evidence="2">The sequence shown here is derived from an EMBL/GenBank/DDBJ whole genome shotgun (WGS) entry which is preliminary data.</text>
</comment>
<accession>A0ABR1Q5J7</accession>
<dbReference type="Proteomes" id="UP001391051">
    <property type="component" value="Unassembled WGS sequence"/>
</dbReference>
<reference evidence="2 3" key="1">
    <citation type="submission" date="2023-01" db="EMBL/GenBank/DDBJ databases">
        <title>Analysis of 21 Apiospora genomes using comparative genomics revels a genus with tremendous synthesis potential of carbohydrate active enzymes and secondary metabolites.</title>
        <authorList>
            <person name="Sorensen T."/>
        </authorList>
    </citation>
    <scope>NUCLEOTIDE SEQUENCE [LARGE SCALE GENOMIC DNA]</scope>
    <source>
        <strain evidence="2 3">CBS 24483</strain>
    </source>
</reference>
<evidence type="ECO:0000313" key="3">
    <source>
        <dbReference type="Proteomes" id="UP001391051"/>
    </source>
</evidence>
<name>A0ABR1Q5J7_9PEZI</name>
<dbReference type="GeneID" id="92077975"/>
<sequence>MVALRHPNDAEEQAGFRRAAGRVHDNIIRMLELVHPTRVNVGWALCIMGNGPAATSHSLAPRVAFQLGRTTQGFGMYLFQGPVPHVASSARDFDAASESASEDNDDMASIVGSMGN</sequence>
<proteinExistence type="predicted"/>
<organism evidence="2 3">
    <name type="scientific">Apiospora aurea</name>
    <dbReference type="NCBI Taxonomy" id="335848"/>
    <lineage>
        <taxon>Eukaryota</taxon>
        <taxon>Fungi</taxon>
        <taxon>Dikarya</taxon>
        <taxon>Ascomycota</taxon>
        <taxon>Pezizomycotina</taxon>
        <taxon>Sordariomycetes</taxon>
        <taxon>Xylariomycetidae</taxon>
        <taxon>Amphisphaeriales</taxon>
        <taxon>Apiosporaceae</taxon>
        <taxon>Apiospora</taxon>
    </lineage>
</organism>
<dbReference type="EMBL" id="JAQQWE010000006">
    <property type="protein sequence ID" value="KAK7947805.1"/>
    <property type="molecule type" value="Genomic_DNA"/>
</dbReference>
<evidence type="ECO:0000256" key="1">
    <source>
        <dbReference type="SAM" id="MobiDB-lite"/>
    </source>
</evidence>
<gene>
    <name evidence="2" type="ORF">PG986_008691</name>
</gene>
<evidence type="ECO:0000313" key="2">
    <source>
        <dbReference type="EMBL" id="KAK7947805.1"/>
    </source>
</evidence>
<keyword evidence="3" id="KW-1185">Reference proteome</keyword>
<protein>
    <submittedName>
        <fullName evidence="2">Uncharacterized protein</fullName>
    </submittedName>
</protein>